<dbReference type="InterPro" id="IPR049176">
    <property type="entry name" value="COG5_N"/>
</dbReference>
<dbReference type="PANTHER" id="PTHR13228">
    <property type="entry name" value="CONSERVED OLIGOMERIC GOLGI COMPLEX COMPONENT 5"/>
    <property type="match status" value="1"/>
</dbReference>
<organism evidence="8 9">
    <name type="scientific">Malassezia equina</name>
    <dbReference type="NCBI Taxonomy" id="1381935"/>
    <lineage>
        <taxon>Eukaryota</taxon>
        <taxon>Fungi</taxon>
        <taxon>Dikarya</taxon>
        <taxon>Basidiomycota</taxon>
        <taxon>Ustilaginomycotina</taxon>
        <taxon>Malasseziomycetes</taxon>
        <taxon>Malasseziales</taxon>
        <taxon>Malasseziaceae</taxon>
        <taxon>Malassezia</taxon>
    </lineage>
</organism>
<feature type="coiled-coil region" evidence="5">
    <location>
        <begin position="128"/>
        <end position="155"/>
    </location>
</feature>
<evidence type="ECO:0000256" key="2">
    <source>
        <dbReference type="ARBA" id="ARBA00020974"/>
    </source>
</evidence>
<protein>
    <recommendedName>
        <fullName evidence="2">Conserved oligomeric Golgi complex subunit 5</fullName>
    </recommendedName>
</protein>
<dbReference type="GO" id="GO:0017119">
    <property type="term" value="C:Golgi transport complex"/>
    <property type="evidence" value="ECO:0007669"/>
    <property type="project" value="InterPro"/>
</dbReference>
<reference evidence="8" key="1">
    <citation type="submission" date="2023-03" db="EMBL/GenBank/DDBJ databases">
        <title>Mating type loci evolution in Malassezia.</title>
        <authorList>
            <person name="Coelho M.A."/>
        </authorList>
    </citation>
    <scope>NUCLEOTIDE SEQUENCE</scope>
    <source>
        <strain evidence="8">CBS 12830</strain>
    </source>
</reference>
<dbReference type="Pfam" id="PF10392">
    <property type="entry name" value="COG5_N"/>
    <property type="match status" value="1"/>
</dbReference>
<keyword evidence="9" id="KW-1185">Reference proteome</keyword>
<evidence type="ECO:0000259" key="6">
    <source>
        <dbReference type="Pfam" id="PF10392"/>
    </source>
</evidence>
<gene>
    <name evidence="8" type="ORF">MEQU1_001103</name>
</gene>
<dbReference type="InterPro" id="IPR019465">
    <property type="entry name" value="Cog5"/>
</dbReference>
<keyword evidence="3" id="KW-0333">Golgi apparatus</keyword>
<feature type="domain" description="Conserved oligomeric Golgi complex subunit 5 N-terminal" evidence="6">
    <location>
        <begin position="24"/>
        <end position="172"/>
    </location>
</feature>
<evidence type="ECO:0000256" key="5">
    <source>
        <dbReference type="SAM" id="Coils"/>
    </source>
</evidence>
<accession>A0AAF0IYN2</accession>
<evidence type="ECO:0000313" key="9">
    <source>
        <dbReference type="Proteomes" id="UP001214415"/>
    </source>
</evidence>
<dbReference type="EMBL" id="CP119901">
    <property type="protein sequence ID" value="WFD22432.1"/>
    <property type="molecule type" value="Genomic_DNA"/>
</dbReference>
<dbReference type="PANTHER" id="PTHR13228:SF3">
    <property type="entry name" value="CONSERVED OLIGOMERIC GOLGI COMPLEX SUBUNIT 5"/>
    <property type="match status" value="1"/>
</dbReference>
<name>A0AAF0IYN2_9BASI</name>
<dbReference type="GO" id="GO:0006891">
    <property type="term" value="P:intra-Golgi vesicle-mediated transport"/>
    <property type="evidence" value="ECO:0007669"/>
    <property type="project" value="InterPro"/>
</dbReference>
<dbReference type="Proteomes" id="UP001214415">
    <property type="component" value="Chromosome 2"/>
</dbReference>
<evidence type="ECO:0000256" key="3">
    <source>
        <dbReference type="ARBA" id="ARBA00023034"/>
    </source>
</evidence>
<evidence type="ECO:0000256" key="4">
    <source>
        <dbReference type="ARBA" id="ARBA00023136"/>
    </source>
</evidence>
<evidence type="ECO:0000256" key="1">
    <source>
        <dbReference type="ARBA" id="ARBA00004395"/>
    </source>
</evidence>
<evidence type="ECO:0000259" key="7">
    <source>
        <dbReference type="Pfam" id="PF20649"/>
    </source>
</evidence>
<evidence type="ECO:0000313" key="8">
    <source>
        <dbReference type="EMBL" id="WFD22432.1"/>
    </source>
</evidence>
<dbReference type="InterPro" id="IPR048485">
    <property type="entry name" value="COG5_helical"/>
</dbReference>
<dbReference type="GO" id="GO:0000139">
    <property type="term" value="C:Golgi membrane"/>
    <property type="evidence" value="ECO:0007669"/>
    <property type="project" value="UniProtKB-SubCell"/>
</dbReference>
<keyword evidence="4" id="KW-0472">Membrane</keyword>
<dbReference type="AlphaFoldDB" id="A0AAF0IYN2"/>
<comment type="subcellular location">
    <subcellularLocation>
        <location evidence="1">Golgi apparatus membrane</location>
        <topology evidence="1">Peripheral membrane protein</topology>
    </subcellularLocation>
</comment>
<keyword evidence="5" id="KW-0175">Coiled coil</keyword>
<dbReference type="Pfam" id="PF20649">
    <property type="entry name" value="COG5_C"/>
    <property type="match status" value="1"/>
</dbReference>
<proteinExistence type="predicted"/>
<sequence length="621" mass="70677">MWTIFGLASVFVAHHLIPGFRLADYFRDDFDAHSFVQQFLGPTSSDKNGDSDAEVFQSKAIDLRVGLSRLNMSITEVDYKIHELMGQHSSEFMERIGQIKQVQDTMASINAHMQAVEKAGSRYVVLAHSSAKKSVEEHLESLQNLQAQSARLNDATNLVARTRNILAVYAKLVDIMDRISSFNMMMSIKDAPLLHQHAEQSISTPPENGRLKTLTLIEDARKMESVATCLSEIPHMQDSLLEQVENVLMCGLRSLSPPLLGTALQAALHLNLLGPVIQNFLDDLNDVLLERSRTSLDLLALGKELEESQPPILSSAFKLHPTESHTLSPSLRRWINTIWERLQTFIVDELGSIVTKVQMLERILQRKYAPQSDETLLDIVVSKLGNTPTSLLWSTCANNMEQLINECIHESDFWWYIFVFSYPKFADLFNMLKSHLAMLSDDFMASQLTSPMERMLAHREKDYHAMLTQKWRSLSQDILKATFEDTNRATEVIKTFAVQLKKELDACMDQAPLQSRTFATAAEFLDFMIHALKASIKKGDEAWSFPTKQLTNQQQQNIRIADVFKSLQNALSEWNVFYQESIDKRLAQWREMIVKTVADDLLSPLLKKVKEETSLSLSRRI</sequence>
<feature type="domain" description="Conserved oligomeric Golgi complex subunit 5 helical" evidence="7">
    <location>
        <begin position="223"/>
        <end position="430"/>
    </location>
</feature>